<evidence type="ECO:0008006" key="3">
    <source>
        <dbReference type="Google" id="ProtNLM"/>
    </source>
</evidence>
<dbReference type="EMBL" id="AP025730">
    <property type="protein sequence ID" value="BDI05059.1"/>
    <property type="molecule type" value="Genomic_DNA"/>
</dbReference>
<accession>A0ABN6PM43</accession>
<evidence type="ECO:0000313" key="2">
    <source>
        <dbReference type="Proteomes" id="UP001057498"/>
    </source>
</evidence>
<protein>
    <recommendedName>
        <fullName evidence="3">DUF58 domain-containing protein</fullName>
    </recommendedName>
</protein>
<proteinExistence type="predicted"/>
<organism evidence="1 2">
    <name type="scientific">Sphaerotilus microaerophilus</name>
    <dbReference type="NCBI Taxonomy" id="2914710"/>
    <lineage>
        <taxon>Bacteria</taxon>
        <taxon>Pseudomonadati</taxon>
        <taxon>Pseudomonadota</taxon>
        <taxon>Betaproteobacteria</taxon>
        <taxon>Burkholderiales</taxon>
        <taxon>Sphaerotilaceae</taxon>
        <taxon>Sphaerotilus</taxon>
    </lineage>
</organism>
<dbReference type="Proteomes" id="UP001057498">
    <property type="component" value="Chromosome"/>
</dbReference>
<keyword evidence="2" id="KW-1185">Reference proteome</keyword>
<reference evidence="1" key="1">
    <citation type="submission" date="2022-04" db="EMBL/GenBank/DDBJ databases">
        <title>Whole genome sequence of Sphaerotilus sp. FB-5.</title>
        <authorList>
            <person name="Takeda M."/>
            <person name="Narihara S."/>
            <person name="Akimoto M."/>
            <person name="Akimoto R."/>
            <person name="Nishiyashiki S."/>
            <person name="Murakami T."/>
        </authorList>
    </citation>
    <scope>NUCLEOTIDE SEQUENCE</scope>
    <source>
        <strain evidence="1">FB-5</strain>
    </source>
</reference>
<sequence>MLLLTLLLASINYQLNLGYLLTFALAGIGLSSMHSTHANLRGLQLLAQAGEPVFVGEAASLRITLSEAAPSARSRWSVRRARRPRHGIGLRLSPSGTHSGFATRGSEGWTWADLSAGGEGRVLLAQVLPRRGWQGCGSVALETRFPFGLFRAWAVWHPAGRWLAWPAPEAPVPPLPWQAAHPGEQANVGNSPALAADEPLGLRAWRRGDPMSQVHWKRSAQALAGDGSLVSRETGGHPPDDLQLDWSALTGLDAERRLARLTAWVLAAEQAGVPYTLHLPGSRLEAGLGPGQRREALQRLACWGQPGETSP</sequence>
<dbReference type="PANTHER" id="PTHR34351">
    <property type="entry name" value="SLR1927 PROTEIN-RELATED"/>
    <property type="match status" value="1"/>
</dbReference>
<evidence type="ECO:0000313" key="1">
    <source>
        <dbReference type="EMBL" id="BDI05059.1"/>
    </source>
</evidence>
<dbReference type="PANTHER" id="PTHR34351:SF1">
    <property type="entry name" value="SLR1927 PROTEIN"/>
    <property type="match status" value="1"/>
</dbReference>
<name>A0ABN6PM43_9BURK</name>
<gene>
    <name evidence="1" type="ORF">CATMQ487_20290</name>
</gene>